<evidence type="ECO:0000259" key="21">
    <source>
        <dbReference type="PROSITE" id="PS50026"/>
    </source>
</evidence>
<comment type="caution">
    <text evidence="23">The sequence shown here is derived from an EMBL/GenBank/DDBJ whole genome shotgun (WGS) entry which is preliminary data.</text>
</comment>
<dbReference type="Pfam" id="PF00754">
    <property type="entry name" value="F5_F8_type_C"/>
    <property type="match status" value="1"/>
</dbReference>
<dbReference type="CDD" id="cd00057">
    <property type="entry name" value="FA58C"/>
    <property type="match status" value="1"/>
</dbReference>
<dbReference type="OrthoDB" id="26719at2759"/>
<dbReference type="InterPro" id="IPR050372">
    <property type="entry name" value="Neurexin-related_CASP"/>
</dbReference>
<dbReference type="InterPro" id="IPR013320">
    <property type="entry name" value="ConA-like_dom_sf"/>
</dbReference>
<feature type="domain" description="EGF-like" evidence="21">
    <location>
        <begin position="544"/>
        <end position="581"/>
    </location>
</feature>
<dbReference type="GO" id="GO:0016020">
    <property type="term" value="C:membrane"/>
    <property type="evidence" value="ECO:0007669"/>
    <property type="project" value="UniProtKB-SubCell"/>
</dbReference>
<evidence type="ECO:0000256" key="9">
    <source>
        <dbReference type="ARBA" id="ARBA00022889"/>
    </source>
</evidence>
<feature type="signal peptide" evidence="18">
    <location>
        <begin position="1"/>
        <end position="21"/>
    </location>
</feature>
<dbReference type="PROSITE" id="PS50022">
    <property type="entry name" value="FA58C_3"/>
    <property type="match status" value="1"/>
</dbReference>
<dbReference type="Gene3D" id="2.60.120.200">
    <property type="match status" value="4"/>
</dbReference>
<dbReference type="SUPFAM" id="SSF49785">
    <property type="entry name" value="Galactose-binding domain-like"/>
    <property type="match status" value="1"/>
</dbReference>
<dbReference type="InterPro" id="IPR000421">
    <property type="entry name" value="FA58C"/>
</dbReference>
<feature type="chain" id="PRO_5038340566" description="Contactin-associated protein 1" evidence="18">
    <location>
        <begin position="22"/>
        <end position="1309"/>
    </location>
</feature>
<dbReference type="GO" id="GO:0007155">
    <property type="term" value="P:cell adhesion"/>
    <property type="evidence" value="ECO:0007669"/>
    <property type="project" value="UniProtKB-KW"/>
</dbReference>
<dbReference type="PANTHER" id="PTHR15036:SF43">
    <property type="entry name" value="CONTACTIN-ASSOCIATED PROTEIN 1"/>
    <property type="match status" value="1"/>
</dbReference>
<dbReference type="SMART" id="SM00294">
    <property type="entry name" value="4.1m"/>
    <property type="match status" value="1"/>
</dbReference>
<keyword evidence="9" id="KW-0130">Cell adhesion</keyword>
<evidence type="ECO:0000313" key="23">
    <source>
        <dbReference type="EMBL" id="KAG7459711.1"/>
    </source>
</evidence>
<accession>A0A9D3T3F8</accession>
<dbReference type="EMBL" id="JAFDVH010000019">
    <property type="protein sequence ID" value="KAG7459711.1"/>
    <property type="molecule type" value="Genomic_DNA"/>
</dbReference>
<keyword evidence="24" id="KW-1185">Reference proteome</keyword>
<organism evidence="23 24">
    <name type="scientific">Megalops atlanticus</name>
    <name type="common">Tarpon</name>
    <name type="synonym">Clupea gigantea</name>
    <dbReference type="NCBI Taxonomy" id="7932"/>
    <lineage>
        <taxon>Eukaryota</taxon>
        <taxon>Metazoa</taxon>
        <taxon>Chordata</taxon>
        <taxon>Craniata</taxon>
        <taxon>Vertebrata</taxon>
        <taxon>Euteleostomi</taxon>
        <taxon>Actinopterygii</taxon>
        <taxon>Neopterygii</taxon>
        <taxon>Teleostei</taxon>
        <taxon>Elopiformes</taxon>
        <taxon>Megalopidae</taxon>
        <taxon>Megalops</taxon>
    </lineage>
</organism>
<evidence type="ECO:0000256" key="15">
    <source>
        <dbReference type="PROSITE-ProRule" id="PRU00122"/>
    </source>
</evidence>
<evidence type="ECO:0000256" key="3">
    <source>
        <dbReference type="ARBA" id="ARBA00010241"/>
    </source>
</evidence>
<dbReference type="Proteomes" id="UP001046870">
    <property type="component" value="Chromosome 19"/>
</dbReference>
<dbReference type="GO" id="GO:0033010">
    <property type="term" value="C:paranodal junction"/>
    <property type="evidence" value="ECO:0007669"/>
    <property type="project" value="UniProtKB-SubCell"/>
</dbReference>
<comment type="subcellular location">
    <subcellularLocation>
        <location evidence="1">Cell junction</location>
        <location evidence="1">Paranodal septate junction</location>
    </subcellularLocation>
    <subcellularLocation>
        <location evidence="2">Membrane</location>
        <topology evidence="2">Single-pass type I membrane protein</topology>
    </subcellularLocation>
</comment>
<evidence type="ECO:0000256" key="8">
    <source>
        <dbReference type="ARBA" id="ARBA00022737"/>
    </source>
</evidence>
<dbReference type="InterPro" id="IPR000742">
    <property type="entry name" value="EGF"/>
</dbReference>
<evidence type="ECO:0000259" key="22">
    <source>
        <dbReference type="PROSITE" id="PS51406"/>
    </source>
</evidence>
<gene>
    <name evidence="23" type="ORF">MATL_G00213500</name>
</gene>
<dbReference type="CDD" id="cd00110">
    <property type="entry name" value="LamG"/>
    <property type="match status" value="4"/>
</dbReference>
<feature type="domain" description="Laminin G" evidence="20">
    <location>
        <begin position="1014"/>
        <end position="1205"/>
    </location>
</feature>
<dbReference type="InterPro" id="IPR036056">
    <property type="entry name" value="Fibrinogen-like_C"/>
</dbReference>
<evidence type="ECO:0000256" key="13">
    <source>
        <dbReference type="ARBA" id="ARBA00023157"/>
    </source>
</evidence>
<dbReference type="Gene3D" id="2.10.25.10">
    <property type="entry name" value="Laminin"/>
    <property type="match status" value="2"/>
</dbReference>
<evidence type="ECO:0000256" key="1">
    <source>
        <dbReference type="ARBA" id="ARBA00004403"/>
    </source>
</evidence>
<keyword evidence="4 14" id="KW-0245">EGF-like domain</keyword>
<evidence type="ECO:0000256" key="18">
    <source>
        <dbReference type="SAM" id="SignalP"/>
    </source>
</evidence>
<dbReference type="InterPro" id="IPR002181">
    <property type="entry name" value="Fibrinogen_a/b/g_C_dom"/>
</dbReference>
<keyword evidence="6 17" id="KW-0812">Transmembrane</keyword>
<dbReference type="CDD" id="cd00054">
    <property type="entry name" value="EGF_CA"/>
    <property type="match status" value="2"/>
</dbReference>
<dbReference type="InterPro" id="IPR003585">
    <property type="entry name" value="Neurexin-like"/>
</dbReference>
<comment type="similarity">
    <text evidence="3">Belongs to the neurexin family.</text>
</comment>
<keyword evidence="10" id="KW-0965">Cell junction</keyword>
<evidence type="ECO:0000256" key="14">
    <source>
        <dbReference type="PROSITE-ProRule" id="PRU00076"/>
    </source>
</evidence>
<sequence>MNCKILGTSLLIFLGFQQCSSRECVDPLVSPLYASSFLASSRYNVLYSANFAKLYGSSGWSPSLRDRQPWLQIDLGRKYRLVSISTQGTFNSYDWVTKYTLLYGDRPDSWTPYIQRGGNSTLSGNWNYYQVKRHVFHYAFTAKHLRFLPLGWNTNSGGKIGVRLEVYGCAYDSYVMAYDGDDMMAYMFPRKTSRTLQDHIALNFKTLERDGVLLHSEGLQGDVLTLELKNARLYLHISLGSSTVHEVEGLTTLTVGNLLDDQHWHYVTIKRYGREVNLTVDSHTESAICNGVFTHLDLDTQMYVGGVIEPNMPHLPDKSNFRGCLENVFYNGINFIKMAQRKEPEIRFPLRQKKMQYACQDLLLKPMTFAGPNNYLQVPGVFRKPRMAVKFKFRSWDYTGLLMFTRFADDLGFLELGLSEGQVNVTLMQPGKKKLQFAAGYRLNDGFWHTVDLAARDNFLTMTIDDDEGSPLNIINRFTVRTGDRYFFGGCPKTNNTARCETKLNAFHGCMQQIFVDDEPVDIDIMLQRRLGRYSELLLGTCGITDRCTPNPCEHEGRCIQSWDDFLCMCENTGYKGEVCHMSVYKESCEAYRLNGKYYSGNYTIDPDLSGPLRPFSVYCKMKATKAWTVVRHDRIDNTKVTGSSESQPYLGDVQYYNASWGEVTALANTSEYCEQWIEFSCYKSRLFNTPSGKPFSYWIGRHDERQVYWGGSFPGSQKCGCAINGTCTDPRFYCNCDADYRQWYSDRGWLNYRDHMPVRRVVVGDTNRTGSEAQFNVGPLRCHGDRNTWNTVAFTKPTHVEFPTFRPGTSADISFYFKTTADHGVFLENSDDRHRNFIRVELNSTTDLLFVFMVGDGIINVTNRSPQPLNDDEWHYVQAEINVKGARLKVDYQPWAVRRFPGQTYVTMKFTQPLLVGAAKDRLRAYLGCLRGLRMNGVPLDLEGKANETEGIRLNCTGQCLNATLPCRNGGRCMEGYASYYCDCNNTAFDGYYCHKDIGGYFEAGAWLRYNIRSEAISDEAIWANWLDPHNFSLGYNQTSDEIEFSFSTTQTPAVLLYISSFVRDYIAVILKKDGSLDLRYRLGLFTHKFQVSSLNLADGYPHFVNITRHNRTVRTQVDYTEPMWEAIALLQDIRFDSPKSMFLGRVMEVGEIDYEIQTHNSPGLEGCISGVRYNIYAPLKTYFRPNETDPPVTVHGYVRESNCGAFPPILGLVPPEADPWYTGDEFEYIHDDLPSPPVMTLIILILLALIFGSLYVIYLYLYRYKGSYHTNEPKNLESPSSARPLTEPEPPRKEKNLPQIQEETRSE</sequence>
<dbReference type="SMART" id="SM00181">
    <property type="entry name" value="EGF"/>
    <property type="match status" value="2"/>
</dbReference>
<keyword evidence="5" id="KW-0597">Phosphoprotein</keyword>
<dbReference type="SMART" id="SM00231">
    <property type="entry name" value="FA58C"/>
    <property type="match status" value="1"/>
</dbReference>
<feature type="transmembrane region" description="Helical" evidence="17">
    <location>
        <begin position="1240"/>
        <end position="1263"/>
    </location>
</feature>
<dbReference type="PROSITE" id="PS51406">
    <property type="entry name" value="FIBRINOGEN_C_2"/>
    <property type="match status" value="1"/>
</dbReference>
<keyword evidence="8" id="KW-0677">Repeat</keyword>
<keyword evidence="12 17" id="KW-0472">Membrane</keyword>
<evidence type="ECO:0000256" key="6">
    <source>
        <dbReference type="ARBA" id="ARBA00022692"/>
    </source>
</evidence>
<feature type="domain" description="Laminin G" evidence="20">
    <location>
        <begin position="790"/>
        <end position="957"/>
    </location>
</feature>
<feature type="domain" description="EGF-like" evidence="21">
    <location>
        <begin position="958"/>
        <end position="996"/>
    </location>
</feature>
<dbReference type="PANTHER" id="PTHR15036">
    <property type="entry name" value="PIKACHURIN-LIKE PROTEIN"/>
    <property type="match status" value="1"/>
</dbReference>
<proteinExistence type="inferred from homology"/>
<feature type="compositionally biased region" description="Basic and acidic residues" evidence="16">
    <location>
        <begin position="1291"/>
        <end position="1309"/>
    </location>
</feature>
<feature type="disulfide bond" evidence="15">
    <location>
        <begin position="930"/>
        <end position="957"/>
    </location>
</feature>
<evidence type="ECO:0000256" key="10">
    <source>
        <dbReference type="ARBA" id="ARBA00022949"/>
    </source>
</evidence>
<evidence type="ECO:0000256" key="17">
    <source>
        <dbReference type="SAM" id="Phobius"/>
    </source>
</evidence>
<feature type="domain" description="Laminin G" evidence="20">
    <location>
        <begin position="365"/>
        <end position="542"/>
    </location>
</feature>
<dbReference type="InterPro" id="IPR001791">
    <property type="entry name" value="Laminin_G"/>
</dbReference>
<dbReference type="PROSITE" id="PS50025">
    <property type="entry name" value="LAM_G_DOMAIN"/>
    <property type="match status" value="4"/>
</dbReference>
<keyword evidence="7 18" id="KW-0732">Signal</keyword>
<dbReference type="SUPFAM" id="SSF49899">
    <property type="entry name" value="Concanavalin A-like lectins/glucanases"/>
    <property type="match status" value="4"/>
</dbReference>
<dbReference type="Gene3D" id="2.60.120.1000">
    <property type="match status" value="1"/>
</dbReference>
<dbReference type="PROSITE" id="PS01285">
    <property type="entry name" value="FA58C_1"/>
    <property type="match status" value="1"/>
</dbReference>
<keyword evidence="11 17" id="KW-1133">Transmembrane helix</keyword>
<dbReference type="PROSITE" id="PS50026">
    <property type="entry name" value="EGF_3"/>
    <property type="match status" value="2"/>
</dbReference>
<feature type="domain" description="Laminin G" evidence="20">
    <location>
        <begin position="175"/>
        <end position="359"/>
    </location>
</feature>
<evidence type="ECO:0000256" key="11">
    <source>
        <dbReference type="ARBA" id="ARBA00022989"/>
    </source>
</evidence>
<dbReference type="FunFam" id="2.10.25.10:FF:000015">
    <property type="entry name" value="neurexin-1 isoform X1"/>
    <property type="match status" value="1"/>
</dbReference>
<dbReference type="Pfam" id="PF00008">
    <property type="entry name" value="EGF"/>
    <property type="match status" value="1"/>
</dbReference>
<dbReference type="SMART" id="SM00282">
    <property type="entry name" value="LamG"/>
    <property type="match status" value="4"/>
</dbReference>
<dbReference type="SUPFAM" id="SSF56496">
    <property type="entry name" value="Fibrinogen C-terminal domain-like"/>
    <property type="match status" value="1"/>
</dbReference>
<feature type="domain" description="F5/8 type C" evidence="19">
    <location>
        <begin position="19"/>
        <end position="169"/>
    </location>
</feature>
<keyword evidence="13 15" id="KW-1015">Disulfide bond</keyword>
<evidence type="ECO:0000259" key="20">
    <source>
        <dbReference type="PROSITE" id="PS50025"/>
    </source>
</evidence>
<evidence type="ECO:0000256" key="5">
    <source>
        <dbReference type="ARBA" id="ARBA00022553"/>
    </source>
</evidence>
<dbReference type="InterPro" id="IPR008979">
    <property type="entry name" value="Galactose-bd-like_sf"/>
</dbReference>
<comment type="caution">
    <text evidence="14">Lacks conserved residue(s) required for the propagation of feature annotation.</text>
</comment>
<evidence type="ECO:0000313" key="24">
    <source>
        <dbReference type="Proteomes" id="UP001046870"/>
    </source>
</evidence>
<protein>
    <recommendedName>
        <fullName evidence="25">Contactin-associated protein 1</fullName>
    </recommendedName>
</protein>
<reference evidence="23" key="1">
    <citation type="submission" date="2021-01" db="EMBL/GenBank/DDBJ databases">
        <authorList>
            <person name="Zahm M."/>
            <person name="Roques C."/>
            <person name="Cabau C."/>
            <person name="Klopp C."/>
            <person name="Donnadieu C."/>
            <person name="Jouanno E."/>
            <person name="Lampietro C."/>
            <person name="Louis A."/>
            <person name="Herpin A."/>
            <person name="Echchiki A."/>
            <person name="Berthelot C."/>
            <person name="Parey E."/>
            <person name="Roest-Crollius H."/>
            <person name="Braasch I."/>
            <person name="Postlethwait J."/>
            <person name="Bobe J."/>
            <person name="Montfort J."/>
            <person name="Bouchez O."/>
            <person name="Begum T."/>
            <person name="Mejri S."/>
            <person name="Adams A."/>
            <person name="Chen W.-J."/>
            <person name="Guiguen Y."/>
        </authorList>
    </citation>
    <scope>NUCLEOTIDE SEQUENCE</scope>
    <source>
        <strain evidence="23">YG-15Mar2019-1</strain>
        <tissue evidence="23">Brain</tissue>
    </source>
</reference>
<evidence type="ECO:0000256" key="2">
    <source>
        <dbReference type="ARBA" id="ARBA00004479"/>
    </source>
</evidence>
<evidence type="ECO:0000259" key="19">
    <source>
        <dbReference type="PROSITE" id="PS50022"/>
    </source>
</evidence>
<dbReference type="Pfam" id="PF02210">
    <property type="entry name" value="Laminin_G_2"/>
    <property type="match status" value="4"/>
</dbReference>
<feature type="domain" description="Fibrinogen C-terminal" evidence="22">
    <location>
        <begin position="580"/>
        <end position="644"/>
    </location>
</feature>
<evidence type="ECO:0000256" key="12">
    <source>
        <dbReference type="ARBA" id="ARBA00023136"/>
    </source>
</evidence>
<feature type="region of interest" description="Disordered" evidence="16">
    <location>
        <begin position="1274"/>
        <end position="1309"/>
    </location>
</feature>
<evidence type="ECO:0000256" key="4">
    <source>
        <dbReference type="ARBA" id="ARBA00022536"/>
    </source>
</evidence>
<dbReference type="Gene3D" id="2.60.120.260">
    <property type="entry name" value="Galactose-binding domain-like"/>
    <property type="match status" value="1"/>
</dbReference>
<evidence type="ECO:0008006" key="25">
    <source>
        <dbReference type="Google" id="ProtNLM"/>
    </source>
</evidence>
<dbReference type="FunFam" id="2.60.120.260:FF:000016">
    <property type="entry name" value="Contactin-associated protein-like 4 isoform 1"/>
    <property type="match status" value="1"/>
</dbReference>
<name>A0A9D3T3F8_MEGAT</name>
<evidence type="ECO:0000256" key="16">
    <source>
        <dbReference type="SAM" id="MobiDB-lite"/>
    </source>
</evidence>
<evidence type="ECO:0000256" key="7">
    <source>
        <dbReference type="ARBA" id="ARBA00022729"/>
    </source>
</evidence>